<organism evidence="1 2">
    <name type="scientific">Plantibacter flavus</name>
    <dbReference type="NCBI Taxonomy" id="150123"/>
    <lineage>
        <taxon>Bacteria</taxon>
        <taxon>Bacillati</taxon>
        <taxon>Actinomycetota</taxon>
        <taxon>Actinomycetes</taxon>
        <taxon>Micrococcales</taxon>
        <taxon>Microbacteriaceae</taxon>
        <taxon>Plantibacter</taxon>
    </lineage>
</organism>
<evidence type="ECO:0000313" key="2">
    <source>
        <dbReference type="Proteomes" id="UP000266915"/>
    </source>
</evidence>
<dbReference type="Proteomes" id="UP000266915">
    <property type="component" value="Unassembled WGS sequence"/>
</dbReference>
<sequence length="79" mass="8594">MSTNTDRTIHGWTADGSEIVRYDRSGKWYIEPLPAAPGKRLQVSLADAVAAALLGKHALGRPGGSMFDAKIRKQLDTTR</sequence>
<protein>
    <submittedName>
        <fullName evidence="1">Uncharacterized protein</fullName>
    </submittedName>
</protein>
<reference evidence="1 2" key="1">
    <citation type="submission" date="2018-11" db="EMBL/GenBank/DDBJ databases">
        <title>Sequencing the genomes of 1000 actinobacteria strains.</title>
        <authorList>
            <person name="Klenk H.-P."/>
        </authorList>
    </citation>
    <scope>NUCLEOTIDE SEQUENCE [LARGE SCALE GENOMIC DNA]</scope>
    <source>
        <strain evidence="1 2">DSM 14012</strain>
    </source>
</reference>
<accession>A0A3N2BL70</accession>
<dbReference type="AlphaFoldDB" id="A0A3N2BL70"/>
<dbReference type="RefSeq" id="WP_085514215.1">
    <property type="nucleotide sequence ID" value="NZ_FXAP01000007.1"/>
</dbReference>
<name>A0A3N2BL70_9MICO</name>
<comment type="caution">
    <text evidence="1">The sequence shown here is derived from an EMBL/GenBank/DDBJ whole genome shotgun (WGS) entry which is preliminary data.</text>
</comment>
<evidence type="ECO:0000313" key="1">
    <source>
        <dbReference type="EMBL" id="ROR75999.1"/>
    </source>
</evidence>
<proteinExistence type="predicted"/>
<gene>
    <name evidence="1" type="ORF">EDD42_3951</name>
</gene>
<dbReference type="EMBL" id="RKHL01000002">
    <property type="protein sequence ID" value="ROR75999.1"/>
    <property type="molecule type" value="Genomic_DNA"/>
</dbReference>
<keyword evidence="2" id="KW-1185">Reference proteome</keyword>